<dbReference type="InterPro" id="IPR036390">
    <property type="entry name" value="WH_DNA-bd_sf"/>
</dbReference>
<evidence type="ECO:0000313" key="2">
    <source>
        <dbReference type="Proteomes" id="UP000034883"/>
    </source>
</evidence>
<protein>
    <submittedName>
        <fullName evidence="1">Uncharacterized protein</fullName>
    </submittedName>
</protein>
<gene>
    <name evidence="1" type="ORF">DB32_006135</name>
</gene>
<dbReference type="KEGG" id="samy:DB32_006135"/>
<reference evidence="1 2" key="1">
    <citation type="submission" date="2015-03" db="EMBL/GenBank/DDBJ databases">
        <title>Genome assembly of Sandaracinus amylolyticus DSM 53668.</title>
        <authorList>
            <person name="Sharma G."/>
            <person name="Subramanian S."/>
        </authorList>
    </citation>
    <scope>NUCLEOTIDE SEQUENCE [LARGE SCALE GENOMIC DNA]</scope>
    <source>
        <strain evidence="1 2">DSM 53668</strain>
    </source>
</reference>
<dbReference type="InterPro" id="IPR036388">
    <property type="entry name" value="WH-like_DNA-bd_sf"/>
</dbReference>
<evidence type="ECO:0000313" key="1">
    <source>
        <dbReference type="EMBL" id="AKF08986.1"/>
    </source>
</evidence>
<dbReference type="SUPFAM" id="SSF46785">
    <property type="entry name" value="Winged helix' DNA-binding domain"/>
    <property type="match status" value="1"/>
</dbReference>
<dbReference type="EMBL" id="CP011125">
    <property type="protein sequence ID" value="AKF08986.1"/>
    <property type="molecule type" value="Genomic_DNA"/>
</dbReference>
<dbReference type="STRING" id="927083.DB32_006135"/>
<name>A0A0F6W6Y0_9BACT</name>
<accession>A0A0F6W6Y0</accession>
<proteinExistence type="predicted"/>
<sequence>MSEELFRCAAEACEHGTITGARVHPPELLDRLDAVATPEAQAWGWLLRAQHAALSRAGDGALEVPAHVLSTSTSRDVVRRGLPILARLALLAFDATRLERCCELHDLLRDESASDAAAIAATLARAWLRWLRAEPHEHAVDLGAIAAQARALGQPALVVEAQALRALDALAAGDLQAAAELGRRASRMARTEGIPESEVLANVALARVRRAQNRPHLSLRILGALLPHAPPAWHDWIHWEAVAAGLIRLDLPGSSSPAALLAATLRAIGSGVAADVGPCAERLLGAVQAIAPLRHDARRALTLLVPGYAEPDPDVDEWHRGTSVETPVGLAGIAFAPAPGRVEAGTCAHVVVAPGVAARRVAPLAVPMESASAEIDPRPATPPGQPRTDEGLAVLALAGRALETPAYFRAVYEYDYEPGAHATMLGMHVHRMRSRLGDAGTIAREAGALELVAARAMLLRDPRCGEPLAQQTLRLLARGGAVSARALATTLGVPLRTMQRVLAELVTDGDLARVQEGREVAYRVEDTTFSEPTRSQRFGPAGFSVE</sequence>
<keyword evidence="2" id="KW-1185">Reference proteome</keyword>
<dbReference type="Gene3D" id="1.10.10.10">
    <property type="entry name" value="Winged helix-like DNA-binding domain superfamily/Winged helix DNA-binding domain"/>
    <property type="match status" value="1"/>
</dbReference>
<dbReference type="AlphaFoldDB" id="A0A0F6W6Y0"/>
<dbReference type="Proteomes" id="UP000034883">
    <property type="component" value="Chromosome"/>
</dbReference>
<organism evidence="1 2">
    <name type="scientific">Sandaracinus amylolyticus</name>
    <dbReference type="NCBI Taxonomy" id="927083"/>
    <lineage>
        <taxon>Bacteria</taxon>
        <taxon>Pseudomonadati</taxon>
        <taxon>Myxococcota</taxon>
        <taxon>Polyangia</taxon>
        <taxon>Polyangiales</taxon>
        <taxon>Sandaracinaceae</taxon>
        <taxon>Sandaracinus</taxon>
    </lineage>
</organism>